<accession>A0ABZ3INQ3</accession>
<organism evidence="1 2">
    <name type="scientific">Sporomusa silvacetica DSM 10669</name>
    <dbReference type="NCBI Taxonomy" id="1123289"/>
    <lineage>
        <taxon>Bacteria</taxon>
        <taxon>Bacillati</taxon>
        <taxon>Bacillota</taxon>
        <taxon>Negativicutes</taxon>
        <taxon>Selenomonadales</taxon>
        <taxon>Sporomusaceae</taxon>
        <taxon>Sporomusa</taxon>
    </lineage>
</organism>
<name>A0ABZ3INQ3_9FIRM</name>
<reference evidence="1" key="1">
    <citation type="submission" date="2024-05" db="EMBL/GenBank/DDBJ databases">
        <title>Isolation and characterization of Sporomusa carbonis sp. nov., a carboxydotrophic hydrogenogen in the genus of Sporomusa isolated from a charcoal burning pile.</title>
        <authorList>
            <person name="Boeer T."/>
            <person name="Rosenbaum F."/>
            <person name="Eysell L."/>
            <person name="Mueller V."/>
            <person name="Daniel R."/>
            <person name="Poehlein A."/>
        </authorList>
    </citation>
    <scope>NUCLEOTIDE SEQUENCE [LARGE SCALE GENOMIC DNA]</scope>
    <source>
        <strain evidence="1">DSM 10669</strain>
    </source>
</reference>
<sequence>MGNVSCKKQGMGHKIPISVFSYKPRLDAESAGNGDIVVALIDNEEVTVKRFFK</sequence>
<evidence type="ECO:0008006" key="3">
    <source>
        <dbReference type="Google" id="ProtNLM"/>
    </source>
</evidence>
<protein>
    <recommendedName>
        <fullName evidence="3">LexA repressor</fullName>
    </recommendedName>
</protein>
<dbReference type="InterPro" id="IPR036286">
    <property type="entry name" value="LexA/Signal_pep-like_sf"/>
</dbReference>
<gene>
    <name evidence="1" type="ORF">SPSIL_035440</name>
</gene>
<dbReference type="Proteomes" id="UP000216752">
    <property type="component" value="Chromosome"/>
</dbReference>
<dbReference type="EMBL" id="CP155573">
    <property type="protein sequence ID" value="XFO67346.1"/>
    <property type="molecule type" value="Genomic_DNA"/>
</dbReference>
<proteinExistence type="predicted"/>
<dbReference type="SUPFAM" id="SSF51306">
    <property type="entry name" value="LexA/Signal peptidase"/>
    <property type="match status" value="1"/>
</dbReference>
<evidence type="ECO:0000313" key="2">
    <source>
        <dbReference type="Proteomes" id="UP000216752"/>
    </source>
</evidence>
<dbReference type="CDD" id="cd06462">
    <property type="entry name" value="Peptidase_S24_S26"/>
    <property type="match status" value="1"/>
</dbReference>
<evidence type="ECO:0000313" key="1">
    <source>
        <dbReference type="EMBL" id="XFO67346.1"/>
    </source>
</evidence>
<keyword evidence="2" id="KW-1185">Reference proteome</keyword>